<evidence type="ECO:0000313" key="11">
    <source>
        <dbReference type="EMBL" id="KAI7803449.1"/>
    </source>
</evidence>
<keyword evidence="3" id="KW-0808">Transferase</keyword>
<keyword evidence="5" id="KW-0735">Signal-anchor</keyword>
<comment type="caution">
    <text evidence="11">The sequence shown here is derived from an EMBL/GenBank/DDBJ whole genome shotgun (WGS) entry which is preliminary data.</text>
</comment>
<dbReference type="InterPro" id="IPR009729">
    <property type="entry name" value="Gal-3-0_sulfotransfrase"/>
</dbReference>
<accession>A0A9W7WKQ0</accession>
<organism evidence="11 12">
    <name type="scientific">Triplophysa rosa</name>
    <name type="common">Cave loach</name>
    <dbReference type="NCBI Taxonomy" id="992332"/>
    <lineage>
        <taxon>Eukaryota</taxon>
        <taxon>Metazoa</taxon>
        <taxon>Chordata</taxon>
        <taxon>Craniata</taxon>
        <taxon>Vertebrata</taxon>
        <taxon>Euteleostomi</taxon>
        <taxon>Actinopterygii</taxon>
        <taxon>Neopterygii</taxon>
        <taxon>Teleostei</taxon>
        <taxon>Ostariophysi</taxon>
        <taxon>Cypriniformes</taxon>
        <taxon>Nemacheilidae</taxon>
        <taxon>Triplophysa</taxon>
    </lineage>
</organism>
<evidence type="ECO:0000256" key="6">
    <source>
        <dbReference type="ARBA" id="ARBA00022989"/>
    </source>
</evidence>
<keyword evidence="12" id="KW-1185">Reference proteome</keyword>
<gene>
    <name evidence="11" type="ORF">IRJ41_007047</name>
</gene>
<dbReference type="GO" id="GO:0001733">
    <property type="term" value="F:galactosylceramide sulfotransferase activity"/>
    <property type="evidence" value="ECO:0007669"/>
    <property type="project" value="InterPro"/>
</dbReference>
<dbReference type="PANTHER" id="PTHR14647">
    <property type="entry name" value="GALACTOSE-3-O-SULFOTRANSFERASE"/>
    <property type="match status" value="1"/>
</dbReference>
<evidence type="ECO:0000256" key="4">
    <source>
        <dbReference type="ARBA" id="ARBA00022692"/>
    </source>
</evidence>
<evidence type="ECO:0000256" key="8">
    <source>
        <dbReference type="ARBA" id="ARBA00023136"/>
    </source>
</evidence>
<name>A0A9W7WKQ0_TRIRA</name>
<reference evidence="11" key="1">
    <citation type="submission" date="2021-02" db="EMBL/GenBank/DDBJ databases">
        <title>Comparative genomics reveals that relaxation of natural selection precedes convergent phenotypic evolution of cavefish.</title>
        <authorList>
            <person name="Peng Z."/>
        </authorList>
    </citation>
    <scope>NUCLEOTIDE SEQUENCE</scope>
    <source>
        <tissue evidence="11">Muscle</tissue>
    </source>
</reference>
<comment type="similarity">
    <text evidence="2">Belongs to the galactose-3-O-sulfotransferase family.</text>
</comment>
<evidence type="ECO:0000256" key="7">
    <source>
        <dbReference type="ARBA" id="ARBA00023034"/>
    </source>
</evidence>
<evidence type="ECO:0000256" key="1">
    <source>
        <dbReference type="ARBA" id="ARBA00004323"/>
    </source>
</evidence>
<protein>
    <submittedName>
        <fullName evidence="11">Galactose-3-O-sulfotransferase 3-like</fullName>
    </submittedName>
</protein>
<dbReference type="GO" id="GO:0009247">
    <property type="term" value="P:glycolipid biosynthetic process"/>
    <property type="evidence" value="ECO:0007669"/>
    <property type="project" value="InterPro"/>
</dbReference>
<dbReference type="InterPro" id="IPR027417">
    <property type="entry name" value="P-loop_NTPase"/>
</dbReference>
<sequence>MAHASTRFRAGVVDYLPEGSSQFDLLCSHMRLDLTQGSSVRKDPPLTPPTKTNQHLLCFWSLRSASGTQRNGPAKNPMSSDIGLNNQKRNSSWPEDLDQLEEAFHLVMIAKHFDESLVLMGALLRLEREDFRQLDGDRRDHEAKLRSWNTLDTLLYDFFLQVIWEKVDQFGQERLNAEVVKLRTSTENIQQKCVSRAAVPPAELEDLVRPGNLSIEDEEFCVRMMLPELQYHSH</sequence>
<evidence type="ECO:0000256" key="10">
    <source>
        <dbReference type="SAM" id="MobiDB-lite"/>
    </source>
</evidence>
<dbReference type="PANTHER" id="PTHR14647:SF84">
    <property type="entry name" value="GALACTOSE-3-O-SULFOTRANSFERASE 2-LIKE"/>
    <property type="match status" value="1"/>
</dbReference>
<evidence type="ECO:0000256" key="9">
    <source>
        <dbReference type="ARBA" id="ARBA00023180"/>
    </source>
</evidence>
<dbReference type="Proteomes" id="UP001059041">
    <property type="component" value="Linkage Group LG11"/>
</dbReference>
<dbReference type="Gene3D" id="3.40.50.300">
    <property type="entry name" value="P-loop containing nucleotide triphosphate hydrolases"/>
    <property type="match status" value="1"/>
</dbReference>
<keyword evidence="4" id="KW-0812">Transmembrane</keyword>
<feature type="region of interest" description="Disordered" evidence="10">
    <location>
        <begin position="67"/>
        <end position="88"/>
    </location>
</feature>
<keyword evidence="7" id="KW-0333">Golgi apparatus</keyword>
<comment type="subcellular location">
    <subcellularLocation>
        <location evidence="1">Golgi apparatus membrane</location>
        <topology evidence="1">Single-pass type II membrane protein</topology>
    </subcellularLocation>
</comment>
<evidence type="ECO:0000256" key="2">
    <source>
        <dbReference type="ARBA" id="ARBA00008124"/>
    </source>
</evidence>
<dbReference type="Pfam" id="PF06990">
    <property type="entry name" value="Gal-3-0_sulfotr"/>
    <property type="match status" value="1"/>
</dbReference>
<dbReference type="GO" id="GO:0000139">
    <property type="term" value="C:Golgi membrane"/>
    <property type="evidence" value="ECO:0007669"/>
    <property type="project" value="UniProtKB-SubCell"/>
</dbReference>
<evidence type="ECO:0000313" key="12">
    <source>
        <dbReference type="Proteomes" id="UP001059041"/>
    </source>
</evidence>
<keyword evidence="9" id="KW-0325">Glycoprotein</keyword>
<evidence type="ECO:0000256" key="3">
    <source>
        <dbReference type="ARBA" id="ARBA00022679"/>
    </source>
</evidence>
<dbReference type="EMBL" id="JAFHDT010000011">
    <property type="protein sequence ID" value="KAI7803449.1"/>
    <property type="molecule type" value="Genomic_DNA"/>
</dbReference>
<keyword evidence="8" id="KW-0472">Membrane</keyword>
<proteinExistence type="inferred from homology"/>
<dbReference type="AlphaFoldDB" id="A0A9W7WKQ0"/>
<evidence type="ECO:0000256" key="5">
    <source>
        <dbReference type="ARBA" id="ARBA00022968"/>
    </source>
</evidence>
<keyword evidence="6" id="KW-1133">Transmembrane helix</keyword>